<name>A0A165Q3S6_9AGAM</name>
<evidence type="ECO:0000313" key="1">
    <source>
        <dbReference type="EMBL" id="KZT21879.1"/>
    </source>
</evidence>
<sequence>MLPRDPLAFLRCLWLPTQLGCLFGRTSTAIGTASASLLRVIRASCAPFPLAASLPCHLRSSDCGVQFHVTMHNDNSVSFGCAGKLPSFLGHWKTVPSSGAGSRGRRRVRRFRNGYSGEASVEATAAIHGVNWVRYAQF</sequence>
<gene>
    <name evidence="1" type="ORF">NEOLEDRAFT_1138895</name>
</gene>
<organism evidence="1 2">
    <name type="scientific">Neolentinus lepideus HHB14362 ss-1</name>
    <dbReference type="NCBI Taxonomy" id="1314782"/>
    <lineage>
        <taxon>Eukaryota</taxon>
        <taxon>Fungi</taxon>
        <taxon>Dikarya</taxon>
        <taxon>Basidiomycota</taxon>
        <taxon>Agaricomycotina</taxon>
        <taxon>Agaricomycetes</taxon>
        <taxon>Gloeophyllales</taxon>
        <taxon>Gloeophyllaceae</taxon>
        <taxon>Neolentinus</taxon>
    </lineage>
</organism>
<dbReference type="InParanoid" id="A0A165Q3S6"/>
<proteinExistence type="predicted"/>
<keyword evidence="2" id="KW-1185">Reference proteome</keyword>
<dbReference type="EMBL" id="KV425602">
    <property type="protein sequence ID" value="KZT21879.1"/>
    <property type="molecule type" value="Genomic_DNA"/>
</dbReference>
<dbReference type="AlphaFoldDB" id="A0A165Q3S6"/>
<protein>
    <submittedName>
        <fullName evidence="1">Uncharacterized protein</fullName>
    </submittedName>
</protein>
<reference evidence="1 2" key="1">
    <citation type="journal article" date="2016" name="Mol. Biol. Evol.">
        <title>Comparative Genomics of Early-Diverging Mushroom-Forming Fungi Provides Insights into the Origins of Lignocellulose Decay Capabilities.</title>
        <authorList>
            <person name="Nagy L.G."/>
            <person name="Riley R."/>
            <person name="Tritt A."/>
            <person name="Adam C."/>
            <person name="Daum C."/>
            <person name="Floudas D."/>
            <person name="Sun H."/>
            <person name="Yadav J.S."/>
            <person name="Pangilinan J."/>
            <person name="Larsson K.H."/>
            <person name="Matsuura K."/>
            <person name="Barry K."/>
            <person name="Labutti K."/>
            <person name="Kuo R."/>
            <person name="Ohm R.A."/>
            <person name="Bhattacharya S.S."/>
            <person name="Shirouzu T."/>
            <person name="Yoshinaga Y."/>
            <person name="Martin F.M."/>
            <person name="Grigoriev I.V."/>
            <person name="Hibbett D.S."/>
        </authorList>
    </citation>
    <scope>NUCLEOTIDE SEQUENCE [LARGE SCALE GENOMIC DNA]</scope>
    <source>
        <strain evidence="1 2">HHB14362 ss-1</strain>
    </source>
</reference>
<dbReference type="Proteomes" id="UP000076761">
    <property type="component" value="Unassembled WGS sequence"/>
</dbReference>
<accession>A0A165Q3S6</accession>
<evidence type="ECO:0000313" key="2">
    <source>
        <dbReference type="Proteomes" id="UP000076761"/>
    </source>
</evidence>